<gene>
    <name evidence="2" type="ORF">GCM10012280_23710</name>
</gene>
<dbReference type="Gene3D" id="3.40.630.30">
    <property type="match status" value="1"/>
</dbReference>
<evidence type="ECO:0000313" key="2">
    <source>
        <dbReference type="EMBL" id="GGO86777.1"/>
    </source>
</evidence>
<dbReference type="InterPro" id="IPR000182">
    <property type="entry name" value="GNAT_dom"/>
</dbReference>
<feature type="domain" description="N-acetyltransferase" evidence="1">
    <location>
        <begin position="122"/>
        <end position="257"/>
    </location>
</feature>
<dbReference type="CDD" id="cd04301">
    <property type="entry name" value="NAT_SF"/>
    <property type="match status" value="1"/>
</dbReference>
<name>A0A918DWJ7_9ACTN</name>
<organism evidence="2 3">
    <name type="scientific">Wenjunlia tyrosinilytica</name>
    <dbReference type="NCBI Taxonomy" id="1544741"/>
    <lineage>
        <taxon>Bacteria</taxon>
        <taxon>Bacillati</taxon>
        <taxon>Actinomycetota</taxon>
        <taxon>Actinomycetes</taxon>
        <taxon>Kitasatosporales</taxon>
        <taxon>Streptomycetaceae</taxon>
        <taxon>Wenjunlia</taxon>
    </lineage>
</organism>
<dbReference type="InterPro" id="IPR016181">
    <property type="entry name" value="Acyl_CoA_acyltransferase"/>
</dbReference>
<dbReference type="PROSITE" id="PS51186">
    <property type="entry name" value="GNAT"/>
    <property type="match status" value="1"/>
</dbReference>
<protein>
    <recommendedName>
        <fullName evidence="1">N-acetyltransferase domain-containing protein</fullName>
    </recommendedName>
</protein>
<evidence type="ECO:0000313" key="3">
    <source>
        <dbReference type="Proteomes" id="UP000641932"/>
    </source>
</evidence>
<dbReference type="RefSeq" id="WP_189131569.1">
    <property type="nucleotide sequence ID" value="NZ_BMMS01000009.1"/>
</dbReference>
<dbReference type="EMBL" id="BMMS01000009">
    <property type="protein sequence ID" value="GGO86777.1"/>
    <property type="molecule type" value="Genomic_DNA"/>
</dbReference>
<dbReference type="SUPFAM" id="SSF55729">
    <property type="entry name" value="Acyl-CoA N-acyltransferases (Nat)"/>
    <property type="match status" value="1"/>
</dbReference>
<reference evidence="2" key="2">
    <citation type="submission" date="2020-09" db="EMBL/GenBank/DDBJ databases">
        <authorList>
            <person name="Sun Q."/>
            <person name="Zhou Y."/>
        </authorList>
    </citation>
    <scope>NUCLEOTIDE SEQUENCE</scope>
    <source>
        <strain evidence="2">CGMCC 4.7201</strain>
    </source>
</reference>
<dbReference type="AlphaFoldDB" id="A0A918DWJ7"/>
<evidence type="ECO:0000259" key="1">
    <source>
        <dbReference type="PROSITE" id="PS51186"/>
    </source>
</evidence>
<comment type="caution">
    <text evidence="2">The sequence shown here is derived from an EMBL/GenBank/DDBJ whole genome shotgun (WGS) entry which is preliminary data.</text>
</comment>
<dbReference type="GO" id="GO:0016747">
    <property type="term" value="F:acyltransferase activity, transferring groups other than amino-acyl groups"/>
    <property type="evidence" value="ECO:0007669"/>
    <property type="project" value="InterPro"/>
</dbReference>
<sequence>MDRDTVLAAFDQEMRRDARADGPGARIERVGAVVRQVGGERGWNGVVWSDLDEATADAAIEAQVRHFGSAGLEFEWKLYAHDHPDDLGERLTAAGFTPEPTETLMVAAVQDLPTEVDLPEGVHLRTVTDAADVDLVADVHEQAFGTDASRLRHRLVAQLTHAPDTLRAVLAMAGEVPVCSARMEFHPGTRFASLWGGGTTKEWRGRGIYRALVAHRTRIAATHGYPYLQVDASDESRPILQRLGFTPLTTTTPYIHL</sequence>
<dbReference type="Proteomes" id="UP000641932">
    <property type="component" value="Unassembled WGS sequence"/>
</dbReference>
<reference evidence="2" key="1">
    <citation type="journal article" date="2014" name="Int. J. Syst. Evol. Microbiol.">
        <title>Complete genome sequence of Corynebacterium casei LMG S-19264T (=DSM 44701T), isolated from a smear-ripened cheese.</title>
        <authorList>
            <consortium name="US DOE Joint Genome Institute (JGI-PGF)"/>
            <person name="Walter F."/>
            <person name="Albersmeier A."/>
            <person name="Kalinowski J."/>
            <person name="Ruckert C."/>
        </authorList>
    </citation>
    <scope>NUCLEOTIDE SEQUENCE</scope>
    <source>
        <strain evidence="2">CGMCC 4.7201</strain>
    </source>
</reference>
<keyword evidence="3" id="KW-1185">Reference proteome</keyword>
<proteinExistence type="predicted"/>
<accession>A0A918DWJ7</accession>